<organism evidence="1 2">
    <name type="scientific">Actinoalloteichus caeruleus DSM 43889</name>
    <dbReference type="NCBI Taxonomy" id="1120930"/>
    <lineage>
        <taxon>Bacteria</taxon>
        <taxon>Bacillati</taxon>
        <taxon>Actinomycetota</taxon>
        <taxon>Actinomycetes</taxon>
        <taxon>Pseudonocardiales</taxon>
        <taxon>Pseudonocardiaceae</taxon>
        <taxon>Actinoalloteichus</taxon>
        <taxon>Actinoalloteichus cyanogriseus</taxon>
    </lineage>
</organism>
<name>A0ABT1JDG6_ACTCY</name>
<accession>A0ABT1JDG6</accession>
<dbReference type="RefSeq" id="WP_026417976.1">
    <property type="nucleotide sequence ID" value="NZ_AUBJ02000001.1"/>
</dbReference>
<dbReference type="PROSITE" id="PS51257">
    <property type="entry name" value="PROKAR_LIPOPROTEIN"/>
    <property type="match status" value="1"/>
</dbReference>
<gene>
    <name evidence="1" type="ORF">G443_000815</name>
</gene>
<proteinExistence type="predicted"/>
<dbReference type="Gene3D" id="2.130.10.10">
    <property type="entry name" value="YVTN repeat-like/Quinoprotein amine dehydrogenase"/>
    <property type="match status" value="1"/>
</dbReference>
<dbReference type="EMBL" id="AUBJ02000001">
    <property type="protein sequence ID" value="MCP2330545.1"/>
    <property type="molecule type" value="Genomic_DNA"/>
</dbReference>
<evidence type="ECO:0008006" key="3">
    <source>
        <dbReference type="Google" id="ProtNLM"/>
    </source>
</evidence>
<dbReference type="SUPFAM" id="SSF101898">
    <property type="entry name" value="NHL repeat"/>
    <property type="match status" value="1"/>
</dbReference>
<evidence type="ECO:0000313" key="2">
    <source>
        <dbReference type="Proteomes" id="UP000791080"/>
    </source>
</evidence>
<dbReference type="InterPro" id="IPR015943">
    <property type="entry name" value="WD40/YVTN_repeat-like_dom_sf"/>
</dbReference>
<comment type="caution">
    <text evidence="1">The sequence shown here is derived from an EMBL/GenBank/DDBJ whole genome shotgun (WGS) entry which is preliminary data.</text>
</comment>
<protein>
    <recommendedName>
        <fullName evidence="3">Lipoprotein</fullName>
    </recommendedName>
</protein>
<sequence>MRRLVGILAITTVGLTGCFGVEAQDEAAEQAVEPARPAEAPAADRPAGDVMDLAGDVTALVADPDSRTLAALVEDQLLVLPLDDPEGTADEVDLPGPGASVSLAAPGGPLLVSVPDAELLVEVDPDTLGTHERPTPLPATSATRFDSTTGLAHAEEGVVTLDRGDEAVRVEGFHQPVEVIAAEGRVFVLDVAESAVIRLDEQEREKGLGLRAGEGATNAVTDSYGRILVTETRSGELLAFSAEPFLLRQRYPVPGAPYGIAYDEERDLAWVTLTETNELVGYEMLGGEPVEVHRFPTVRQPNEVAVDPSTGAVFVGSAAGEGIQVVRP</sequence>
<reference evidence="1 2" key="2">
    <citation type="submission" date="2022-06" db="EMBL/GenBank/DDBJ databases">
        <title>Genomic Encyclopedia of Type Strains, Phase I: the one thousand microbial genomes (KMG-I) project.</title>
        <authorList>
            <person name="Kyrpides N."/>
        </authorList>
    </citation>
    <scope>NUCLEOTIDE SEQUENCE [LARGE SCALE GENOMIC DNA]</scope>
    <source>
        <strain evidence="1 2">DSM 43889</strain>
    </source>
</reference>
<reference evidence="1 2" key="1">
    <citation type="submission" date="2013-07" db="EMBL/GenBank/DDBJ databases">
        <authorList>
            <consortium name="DOE Joint Genome Institute"/>
            <person name="Reeve W."/>
            <person name="Huntemann M."/>
            <person name="Han J."/>
            <person name="Chen A."/>
            <person name="Kyrpides N."/>
            <person name="Mavromatis K."/>
            <person name="Markowitz V."/>
            <person name="Palaniappan K."/>
            <person name="Ivanova N."/>
            <person name="Schaumberg A."/>
            <person name="Pati A."/>
            <person name="Liolios K."/>
            <person name="Nordberg H.P."/>
            <person name="Cantor M.N."/>
            <person name="Hua S.X."/>
            <person name="Woyke T."/>
        </authorList>
    </citation>
    <scope>NUCLEOTIDE SEQUENCE [LARGE SCALE GENOMIC DNA]</scope>
    <source>
        <strain evidence="1 2">DSM 43889</strain>
    </source>
</reference>
<dbReference type="Proteomes" id="UP000791080">
    <property type="component" value="Unassembled WGS sequence"/>
</dbReference>
<evidence type="ECO:0000313" key="1">
    <source>
        <dbReference type="EMBL" id="MCP2330545.1"/>
    </source>
</evidence>
<keyword evidence="2" id="KW-1185">Reference proteome</keyword>